<dbReference type="GO" id="GO:0045493">
    <property type="term" value="P:xylan catabolic process"/>
    <property type="evidence" value="ECO:0007669"/>
    <property type="project" value="UniProtKB-KW"/>
</dbReference>
<keyword evidence="8" id="KW-1015">Disulfide bond</keyword>
<reference evidence="12" key="1">
    <citation type="journal article" date="2011" name="Proc. Natl. Acad. Sci. U.S.A.">
        <title>Obligate biotrophy features unraveled by the genomic analysis of rust fungi.</title>
        <authorList>
            <person name="Duplessis S."/>
            <person name="Cuomo C.A."/>
            <person name="Lin Y.-C."/>
            <person name="Aerts A."/>
            <person name="Tisserant E."/>
            <person name="Veneault-Fourrey C."/>
            <person name="Joly D.L."/>
            <person name="Hacquard S."/>
            <person name="Amselem J."/>
            <person name="Cantarel B.L."/>
            <person name="Chiu R."/>
            <person name="Coutinho P.M."/>
            <person name="Feau N."/>
            <person name="Field M."/>
            <person name="Frey P."/>
            <person name="Gelhaye E."/>
            <person name="Goldberg J."/>
            <person name="Grabherr M.G."/>
            <person name="Kodira C.D."/>
            <person name="Kohler A."/>
            <person name="Kuees U."/>
            <person name="Lindquist E.A."/>
            <person name="Lucas S.M."/>
            <person name="Mago R."/>
            <person name="Mauceli E."/>
            <person name="Morin E."/>
            <person name="Murat C."/>
            <person name="Pangilinan J.L."/>
            <person name="Park R."/>
            <person name="Pearson M."/>
            <person name="Quesneville H."/>
            <person name="Rouhier N."/>
            <person name="Sakthikumar S."/>
            <person name="Salamov A.A."/>
            <person name="Schmutz J."/>
            <person name="Selles B."/>
            <person name="Shapiro H."/>
            <person name="Tanguay P."/>
            <person name="Tuskan G.A."/>
            <person name="Henrissat B."/>
            <person name="Van de Peer Y."/>
            <person name="Rouze P."/>
            <person name="Ellis J.G."/>
            <person name="Dodds P.N."/>
            <person name="Schein J.E."/>
            <person name="Zhong S."/>
            <person name="Hamelin R.C."/>
            <person name="Grigoriev I.V."/>
            <person name="Szabo L.J."/>
            <person name="Martin F."/>
        </authorList>
    </citation>
    <scope>NUCLEOTIDE SEQUENCE [LARGE SCALE GENOMIC DNA]</scope>
    <source>
        <strain evidence="12">98AG31 / pathotype 3-4-7</strain>
    </source>
</reference>
<proteinExistence type="inferred from homology"/>
<comment type="catalytic activity">
    <reaction evidence="9">
        <text>feruloyl-polysaccharide + H2O = ferulate + polysaccharide.</text>
        <dbReference type="EC" id="3.1.1.73"/>
    </reaction>
</comment>
<evidence type="ECO:0000256" key="4">
    <source>
        <dbReference type="ARBA" id="ARBA00022723"/>
    </source>
</evidence>
<dbReference type="KEGG" id="mlr:MELLADRAFT_91750"/>
<dbReference type="VEuPathDB" id="FungiDB:MELLADRAFT_91750"/>
<comment type="similarity">
    <text evidence="1 10">Belongs to the tannase family.</text>
</comment>
<dbReference type="GeneID" id="18936014"/>
<organism evidence="12">
    <name type="scientific">Melampsora larici-populina (strain 98AG31 / pathotype 3-4-7)</name>
    <name type="common">Poplar leaf rust fungus</name>
    <dbReference type="NCBI Taxonomy" id="747676"/>
    <lineage>
        <taxon>Eukaryota</taxon>
        <taxon>Fungi</taxon>
        <taxon>Dikarya</taxon>
        <taxon>Basidiomycota</taxon>
        <taxon>Pucciniomycotina</taxon>
        <taxon>Pucciniomycetes</taxon>
        <taxon>Pucciniales</taxon>
        <taxon>Melampsoraceae</taxon>
        <taxon>Melampsora</taxon>
    </lineage>
</organism>
<dbReference type="GO" id="GO:0046872">
    <property type="term" value="F:metal ion binding"/>
    <property type="evidence" value="ECO:0007669"/>
    <property type="project" value="UniProtKB-KW"/>
</dbReference>
<gene>
    <name evidence="11" type="ORF">MELLADRAFT_91750</name>
</gene>
<keyword evidence="12" id="KW-1185">Reference proteome</keyword>
<evidence type="ECO:0000256" key="5">
    <source>
        <dbReference type="ARBA" id="ARBA00022729"/>
    </source>
</evidence>
<dbReference type="InterPro" id="IPR011118">
    <property type="entry name" value="Tannase/feruloyl_esterase"/>
</dbReference>
<dbReference type="PANTHER" id="PTHR33938">
    <property type="entry name" value="FERULOYL ESTERASE B-RELATED"/>
    <property type="match status" value="1"/>
</dbReference>
<accession>F4S063</accession>
<evidence type="ECO:0000256" key="9">
    <source>
        <dbReference type="ARBA" id="ARBA00034075"/>
    </source>
</evidence>
<dbReference type="eggNOG" id="ENOG502QPXZ">
    <property type="taxonomic scope" value="Eukaryota"/>
</dbReference>
<dbReference type="RefSeq" id="XP_007414825.1">
    <property type="nucleotide sequence ID" value="XM_007414763.1"/>
</dbReference>
<evidence type="ECO:0000313" key="11">
    <source>
        <dbReference type="EMBL" id="EGG01991.1"/>
    </source>
</evidence>
<dbReference type="HOGENOM" id="CLU_014819_1_1_1"/>
<evidence type="ECO:0000256" key="2">
    <source>
        <dbReference type="ARBA" id="ARBA00022487"/>
    </source>
</evidence>
<keyword evidence="3" id="KW-0624">Polysaccharide degradation</keyword>
<evidence type="ECO:0000256" key="1">
    <source>
        <dbReference type="ARBA" id="ARBA00006249"/>
    </source>
</evidence>
<dbReference type="OrthoDB" id="3039123at2759"/>
<name>F4S063_MELLP</name>
<keyword evidence="2" id="KW-0719">Serine esterase</keyword>
<protein>
    <recommendedName>
        <fullName evidence="10">Carboxylic ester hydrolase</fullName>
        <ecNumber evidence="10">3.1.1.-</ecNumber>
    </recommendedName>
</protein>
<dbReference type="GO" id="GO:0030600">
    <property type="term" value="F:feruloyl esterase activity"/>
    <property type="evidence" value="ECO:0007669"/>
    <property type="project" value="UniProtKB-EC"/>
</dbReference>
<dbReference type="InterPro" id="IPR029058">
    <property type="entry name" value="AB_hydrolase_fold"/>
</dbReference>
<keyword evidence="3" id="KW-0119">Carbohydrate metabolism</keyword>
<feature type="signal peptide" evidence="10">
    <location>
        <begin position="1"/>
        <end position="17"/>
    </location>
</feature>
<evidence type="ECO:0000256" key="8">
    <source>
        <dbReference type="ARBA" id="ARBA00023157"/>
    </source>
</evidence>
<dbReference type="PANTHER" id="PTHR33938:SF15">
    <property type="entry name" value="FERULOYL ESTERASE B-RELATED"/>
    <property type="match status" value="1"/>
</dbReference>
<feature type="chain" id="PRO_5005129590" description="Carboxylic ester hydrolase" evidence="10">
    <location>
        <begin position="18"/>
        <end position="591"/>
    </location>
</feature>
<evidence type="ECO:0000256" key="10">
    <source>
        <dbReference type="RuleBase" id="RU361238"/>
    </source>
</evidence>
<dbReference type="EMBL" id="GL883134">
    <property type="protein sequence ID" value="EGG01991.1"/>
    <property type="molecule type" value="Genomic_DNA"/>
</dbReference>
<dbReference type="SUPFAM" id="SSF53474">
    <property type="entry name" value="alpha/beta-Hydrolases"/>
    <property type="match status" value="1"/>
</dbReference>
<sequence>MRLFIQWLSLSIGGVLCGSQVLARSFTSDNQFSNLSASPQNGTDGQELATRCANLRQLVPAAIKKHKIEVYVSDLHSETISNDFFNFSASSPNTVPFREVIPNLPKFCRFGGYFNTSSTSRVQFEVWLPLEDWSGRFAFVGNGGNSGRVNYPDMAVPLTKYKFAVASTNTGHDGMEFDGTFAISNGETRHDFGYRAVHLSTIFSKSAVKHFYGKPANKNYWLGCSSGGKQGLKEVQAYPKDFDGVLAGAAAQWWTHLVNSCRNGWMVESNLRNSPMKEGFMNISDWALVHEHTLTQCDMLDGVKDGVIDNPLVCKPTFESLQCSQVNSHKSSSSETIPPKCLTSKQISVVRSAFEDWVDGDGTFLFPSYTHGSEFFARAGMFMPAVPFPVATDFFKYQVMNLTSVTRDNNFTSKGIIEMLSVADQTDPGKCNAIDGNILPFIQRGGKLMTYTGMSDPLIPSRSSIWYHGQVKKALGRDPRESYRLFPVPGMGHCGGGPGASSIGAAGQGVFPPTDMMQSSKFDSKHDMVLALIEWTENGKAPDHMIAAKFKNDQRAEGLQFQRKLCPWPLVSKYDGRGNPNSHHSFKCQEQ</sequence>
<keyword evidence="5 10" id="KW-0732">Signal</keyword>
<evidence type="ECO:0000256" key="3">
    <source>
        <dbReference type="ARBA" id="ARBA00022651"/>
    </source>
</evidence>
<evidence type="ECO:0000313" key="12">
    <source>
        <dbReference type="Proteomes" id="UP000001072"/>
    </source>
</evidence>
<dbReference type="InParanoid" id="F4S063"/>
<evidence type="ECO:0000256" key="6">
    <source>
        <dbReference type="ARBA" id="ARBA00022801"/>
    </source>
</evidence>
<keyword evidence="7" id="KW-0106">Calcium</keyword>
<keyword evidence="3" id="KW-0858">Xylan degradation</keyword>
<evidence type="ECO:0000256" key="7">
    <source>
        <dbReference type="ARBA" id="ARBA00022837"/>
    </source>
</evidence>
<dbReference type="EC" id="3.1.1.-" evidence="10"/>
<dbReference type="AlphaFoldDB" id="F4S063"/>
<keyword evidence="4" id="KW-0479">Metal-binding</keyword>
<dbReference type="Proteomes" id="UP000001072">
    <property type="component" value="Unassembled WGS sequence"/>
</dbReference>
<dbReference type="Pfam" id="PF07519">
    <property type="entry name" value="Tannase"/>
    <property type="match status" value="1"/>
</dbReference>
<keyword evidence="6 10" id="KW-0378">Hydrolase</keyword>